<dbReference type="AlphaFoldDB" id="A0A2G8LRV4"/>
<evidence type="ECO:0000256" key="1">
    <source>
        <dbReference type="SAM" id="MobiDB-lite"/>
    </source>
</evidence>
<dbReference type="OrthoDB" id="10564941at2759"/>
<evidence type="ECO:0000313" key="2">
    <source>
        <dbReference type="EMBL" id="PIK62942.1"/>
    </source>
</evidence>
<proteinExistence type="predicted"/>
<sequence>MVCRTEVFKFFNIGIAFFMVLVCATDGLPYGPLPPEAGAGFSFQSFKEFVLGEFPSDKHTHDPAEKYMHKGQEPSVAEVAIAQSHDQPVAERVNDGTDGDQNAEQEIAQARVMDDDDDEYDDDDDDYDDDDVNAQDVNEDDDLIQQEPIEELDVPHEHPEAEYKGIMEDIAEQTVVKDVTLKEEI</sequence>
<keyword evidence="3" id="KW-1185">Reference proteome</keyword>
<reference evidence="2 3" key="1">
    <citation type="journal article" date="2017" name="PLoS Biol.">
        <title>The sea cucumber genome provides insights into morphological evolution and visceral regeneration.</title>
        <authorList>
            <person name="Zhang X."/>
            <person name="Sun L."/>
            <person name="Yuan J."/>
            <person name="Sun Y."/>
            <person name="Gao Y."/>
            <person name="Zhang L."/>
            <person name="Li S."/>
            <person name="Dai H."/>
            <person name="Hamel J.F."/>
            <person name="Liu C."/>
            <person name="Yu Y."/>
            <person name="Liu S."/>
            <person name="Lin W."/>
            <person name="Guo K."/>
            <person name="Jin S."/>
            <person name="Xu P."/>
            <person name="Storey K.B."/>
            <person name="Huan P."/>
            <person name="Zhang T."/>
            <person name="Zhou Y."/>
            <person name="Zhang J."/>
            <person name="Lin C."/>
            <person name="Li X."/>
            <person name="Xing L."/>
            <person name="Huo D."/>
            <person name="Sun M."/>
            <person name="Wang L."/>
            <person name="Mercier A."/>
            <person name="Li F."/>
            <person name="Yang H."/>
            <person name="Xiang J."/>
        </authorList>
    </citation>
    <scope>NUCLEOTIDE SEQUENCE [LARGE SCALE GENOMIC DNA]</scope>
    <source>
        <strain evidence="2">Shaxun</strain>
        <tissue evidence="2">Muscle</tissue>
    </source>
</reference>
<accession>A0A2G8LRV4</accession>
<protein>
    <submittedName>
        <fullName evidence="2">Uncharacterized protein</fullName>
    </submittedName>
</protein>
<evidence type="ECO:0000313" key="3">
    <source>
        <dbReference type="Proteomes" id="UP000230750"/>
    </source>
</evidence>
<comment type="caution">
    <text evidence="2">The sequence shown here is derived from an EMBL/GenBank/DDBJ whole genome shotgun (WGS) entry which is preliminary data.</text>
</comment>
<name>A0A2G8LRV4_STIJA</name>
<feature type="compositionally biased region" description="Acidic residues" evidence="1">
    <location>
        <begin position="114"/>
        <end position="152"/>
    </location>
</feature>
<feature type="region of interest" description="Disordered" evidence="1">
    <location>
        <begin position="82"/>
        <end position="167"/>
    </location>
</feature>
<dbReference type="Proteomes" id="UP000230750">
    <property type="component" value="Unassembled WGS sequence"/>
</dbReference>
<gene>
    <name evidence="2" type="ORF">BSL78_00069</name>
</gene>
<feature type="compositionally biased region" description="Basic and acidic residues" evidence="1">
    <location>
        <begin position="153"/>
        <end position="167"/>
    </location>
</feature>
<dbReference type="EMBL" id="MRZV01000002">
    <property type="protein sequence ID" value="PIK62942.1"/>
    <property type="molecule type" value="Genomic_DNA"/>
</dbReference>
<organism evidence="2 3">
    <name type="scientific">Stichopus japonicus</name>
    <name type="common">Sea cucumber</name>
    <dbReference type="NCBI Taxonomy" id="307972"/>
    <lineage>
        <taxon>Eukaryota</taxon>
        <taxon>Metazoa</taxon>
        <taxon>Echinodermata</taxon>
        <taxon>Eleutherozoa</taxon>
        <taxon>Echinozoa</taxon>
        <taxon>Holothuroidea</taxon>
        <taxon>Aspidochirotacea</taxon>
        <taxon>Aspidochirotida</taxon>
        <taxon>Stichopodidae</taxon>
        <taxon>Apostichopus</taxon>
    </lineage>
</organism>